<dbReference type="RefSeq" id="WP_006978108.1">
    <property type="nucleotide sequence ID" value="NZ_ABVL01000002.1"/>
</dbReference>
<comment type="caution">
    <text evidence="1">The sequence shown here is derived from an EMBL/GenBank/DDBJ whole genome shotgun (WGS) entry which is preliminary data.</text>
</comment>
<dbReference type="Proteomes" id="UP000005824">
    <property type="component" value="Unassembled WGS sequence"/>
</dbReference>
<sequence>MRIDYKRNGAEPKWDMVKTKIGNPLAELHDRLTEELARRESKESLVPLDRDPVPPKYVERVRRYYEELGH</sequence>
<dbReference type="STRING" id="497964.CfE428DRAFT_0781"/>
<reference evidence="1 2" key="1">
    <citation type="journal article" date="2011" name="J. Bacteriol.">
        <title>Genome sequence of Chthoniobacter flavus Ellin428, an aerobic heterotrophic soil bacterium.</title>
        <authorList>
            <person name="Kant R."/>
            <person name="van Passel M.W."/>
            <person name="Palva A."/>
            <person name="Lucas S."/>
            <person name="Lapidus A."/>
            <person name="Glavina Del Rio T."/>
            <person name="Dalin E."/>
            <person name="Tice H."/>
            <person name="Bruce D."/>
            <person name="Goodwin L."/>
            <person name="Pitluck S."/>
            <person name="Larimer F.W."/>
            <person name="Land M.L."/>
            <person name="Hauser L."/>
            <person name="Sangwan P."/>
            <person name="de Vos W.M."/>
            <person name="Janssen P.H."/>
            <person name="Smidt H."/>
        </authorList>
    </citation>
    <scope>NUCLEOTIDE SEQUENCE [LARGE SCALE GENOMIC DNA]</scope>
    <source>
        <strain evidence="1 2">Ellin428</strain>
    </source>
</reference>
<dbReference type="AlphaFoldDB" id="B4CVU4"/>
<protein>
    <submittedName>
        <fullName evidence="1">Uncharacterized protein</fullName>
    </submittedName>
</protein>
<accession>B4CVU4</accession>
<name>B4CVU4_9BACT</name>
<evidence type="ECO:0000313" key="1">
    <source>
        <dbReference type="EMBL" id="EDY21536.1"/>
    </source>
</evidence>
<proteinExistence type="predicted"/>
<keyword evidence="2" id="KW-1185">Reference proteome</keyword>
<dbReference type="InParanoid" id="B4CVU4"/>
<dbReference type="EMBL" id="ABVL01000002">
    <property type="protein sequence ID" value="EDY21536.1"/>
    <property type="molecule type" value="Genomic_DNA"/>
</dbReference>
<gene>
    <name evidence="1" type="ORF">CfE428DRAFT_0781</name>
</gene>
<organism evidence="1 2">
    <name type="scientific">Chthoniobacter flavus Ellin428</name>
    <dbReference type="NCBI Taxonomy" id="497964"/>
    <lineage>
        <taxon>Bacteria</taxon>
        <taxon>Pseudomonadati</taxon>
        <taxon>Verrucomicrobiota</taxon>
        <taxon>Spartobacteria</taxon>
        <taxon>Chthoniobacterales</taxon>
        <taxon>Chthoniobacteraceae</taxon>
        <taxon>Chthoniobacter</taxon>
    </lineage>
</organism>
<evidence type="ECO:0000313" key="2">
    <source>
        <dbReference type="Proteomes" id="UP000005824"/>
    </source>
</evidence>
<dbReference type="eggNOG" id="COG1196">
    <property type="taxonomic scope" value="Bacteria"/>
</dbReference>